<feature type="signal peptide" evidence="5">
    <location>
        <begin position="1"/>
        <end position="37"/>
    </location>
</feature>
<dbReference type="InterPro" id="IPR006652">
    <property type="entry name" value="Kelch_1"/>
</dbReference>
<dbReference type="RefSeq" id="WP_092389220.1">
    <property type="nucleotide sequence ID" value="NZ_LT629787.1"/>
</dbReference>
<dbReference type="AlphaFoldDB" id="A0A1H2HYF6"/>
<reference evidence="7" key="1">
    <citation type="submission" date="2016-10" db="EMBL/GenBank/DDBJ databases">
        <authorList>
            <person name="Varghese N."/>
            <person name="Submissions S."/>
        </authorList>
    </citation>
    <scope>NUCLEOTIDE SEQUENCE [LARGE SCALE GENOMIC DNA]</scope>
    <source>
        <strain evidence="7">CECT 8338</strain>
    </source>
</reference>
<evidence type="ECO:0000256" key="1">
    <source>
        <dbReference type="ARBA" id="ARBA00022441"/>
    </source>
</evidence>
<keyword evidence="4" id="KW-0472">Membrane</keyword>
<sequence>MNYRHSQFWQFISFFARLRFNLMLAIVCLATVGSISAAPSDSDSGSPQTTPENTSFNKIVSPGLTPWTVISPAPTPVSRPAGAFANGRFYVIGGEQSGGAASGIVQIYDPQTDAWDDTSADPMPTPGWNLCAATVDGLIYVPGGYDGGSAFTDLQILDPATGTWTTAVADPVPAPAFNSACTEHDGRLYLFGGTPGGTNNITDSTWVFDPQQSAGNRWSALSSSPFTHAYGSAVAANNGLIFVTGFRNTTPDLDTVAAYNPATDSWIAYPALQNARAGAAAWIRDNRLYVGGGGWSSYLNSVERYNLNQGTAGSWEFTEPLNAGRRTFAHAMDPVTGQMFAAAGWAGAFLDSAETVAGRHVRLSPIPTLSTWTLLMLVLGLFAMAGFRLPNRHRS</sequence>
<keyword evidence="4" id="KW-1133">Transmembrane helix</keyword>
<dbReference type="OrthoDB" id="246387at2"/>
<dbReference type="InterPro" id="IPR015915">
    <property type="entry name" value="Kelch-typ_b-propeller"/>
</dbReference>
<accession>A0A1H2HYF6</accession>
<name>A0A1H2HYF6_9GAMM</name>
<evidence type="ECO:0000256" key="2">
    <source>
        <dbReference type="ARBA" id="ARBA00022737"/>
    </source>
</evidence>
<gene>
    <name evidence="6" type="ORF">SAMN05216210_3401</name>
</gene>
<feature type="chain" id="PRO_5009276163" evidence="5">
    <location>
        <begin position="38"/>
        <end position="395"/>
    </location>
</feature>
<keyword evidence="4" id="KW-0812">Transmembrane</keyword>
<proteinExistence type="predicted"/>
<dbReference type="EMBL" id="LT629787">
    <property type="protein sequence ID" value="SDU36746.1"/>
    <property type="molecule type" value="Genomic_DNA"/>
</dbReference>
<protein>
    <submittedName>
        <fullName evidence="6">Kelch motif-containing protein</fullName>
    </submittedName>
</protein>
<keyword evidence="7" id="KW-1185">Reference proteome</keyword>
<evidence type="ECO:0000313" key="7">
    <source>
        <dbReference type="Proteomes" id="UP000243924"/>
    </source>
</evidence>
<dbReference type="STRING" id="1434072.SAMN05216210_3401"/>
<dbReference type="Pfam" id="PF24681">
    <property type="entry name" value="Kelch_KLHDC2_KLHL20_DRC7"/>
    <property type="match status" value="1"/>
</dbReference>
<keyword evidence="2" id="KW-0677">Repeat</keyword>
<dbReference type="SUPFAM" id="SSF117281">
    <property type="entry name" value="Kelch motif"/>
    <property type="match status" value="1"/>
</dbReference>
<evidence type="ECO:0000313" key="6">
    <source>
        <dbReference type="EMBL" id="SDU36746.1"/>
    </source>
</evidence>
<evidence type="ECO:0000256" key="5">
    <source>
        <dbReference type="SAM" id="SignalP"/>
    </source>
</evidence>
<feature type="compositionally biased region" description="Polar residues" evidence="3">
    <location>
        <begin position="48"/>
        <end position="58"/>
    </location>
</feature>
<feature type="transmembrane region" description="Helical" evidence="4">
    <location>
        <begin position="369"/>
        <end position="389"/>
    </location>
</feature>
<dbReference type="Gene3D" id="2.120.10.80">
    <property type="entry name" value="Kelch-type beta propeller"/>
    <property type="match status" value="2"/>
</dbReference>
<dbReference type="Proteomes" id="UP000243924">
    <property type="component" value="Chromosome I"/>
</dbReference>
<keyword evidence="1" id="KW-0880">Kelch repeat</keyword>
<evidence type="ECO:0000256" key="4">
    <source>
        <dbReference type="SAM" id="Phobius"/>
    </source>
</evidence>
<feature type="region of interest" description="Disordered" evidence="3">
    <location>
        <begin position="37"/>
        <end position="59"/>
    </location>
</feature>
<dbReference type="PANTHER" id="PTHR45632:SF3">
    <property type="entry name" value="KELCH-LIKE PROTEIN 32"/>
    <property type="match status" value="1"/>
</dbReference>
<organism evidence="6 7">
    <name type="scientific">Halopseudomonas salegens</name>
    <dbReference type="NCBI Taxonomy" id="1434072"/>
    <lineage>
        <taxon>Bacteria</taxon>
        <taxon>Pseudomonadati</taxon>
        <taxon>Pseudomonadota</taxon>
        <taxon>Gammaproteobacteria</taxon>
        <taxon>Pseudomonadales</taxon>
        <taxon>Pseudomonadaceae</taxon>
        <taxon>Halopseudomonas</taxon>
    </lineage>
</organism>
<keyword evidence="5" id="KW-0732">Signal</keyword>
<dbReference type="SMART" id="SM00612">
    <property type="entry name" value="Kelch"/>
    <property type="match status" value="5"/>
</dbReference>
<dbReference type="PANTHER" id="PTHR45632">
    <property type="entry name" value="LD33804P"/>
    <property type="match status" value="1"/>
</dbReference>
<feature type="compositionally biased region" description="Low complexity" evidence="3">
    <location>
        <begin position="37"/>
        <end position="47"/>
    </location>
</feature>
<evidence type="ECO:0000256" key="3">
    <source>
        <dbReference type="SAM" id="MobiDB-lite"/>
    </source>
</evidence>